<gene>
    <name evidence="1" type="ORF">Cgig2_029105</name>
</gene>
<comment type="caution">
    <text evidence="1">The sequence shown here is derived from an EMBL/GenBank/DDBJ whole genome shotgun (WGS) entry which is preliminary data.</text>
</comment>
<evidence type="ECO:0000313" key="1">
    <source>
        <dbReference type="EMBL" id="KAJ8422262.1"/>
    </source>
</evidence>
<protein>
    <submittedName>
        <fullName evidence="1">Uncharacterized protein</fullName>
    </submittedName>
</protein>
<sequence>MHFINSLGVLNLGQIWTNPILSLEEIAPKPNRNAWTSQGLLKATSHLDTWSCLSQQVDSQKGNAELWLIKSPQGYLSRHQDISPILAGYKRAPYVAWGTICTPRKHGGLGVKNLNLWNIACRSKEKGSLMGPMDSWEVPKTEGLVGVHPKEKGSKHTPKETTGERKDLWTLLRAEWSLKLQLDGMKTFITSSIKLKMPKKLRSLIQAMANAVIYHIWLARNRLHFKNQVYPVQGVLKEIKAQITQIVLQIHQHRNKYNTCIDFLLHRK</sequence>
<dbReference type="EMBL" id="JAKOGI010002320">
    <property type="protein sequence ID" value="KAJ8422262.1"/>
    <property type="molecule type" value="Genomic_DNA"/>
</dbReference>
<proteinExistence type="predicted"/>
<name>A0A9Q1GMZ1_9CARY</name>
<organism evidence="1 2">
    <name type="scientific">Carnegiea gigantea</name>
    <dbReference type="NCBI Taxonomy" id="171969"/>
    <lineage>
        <taxon>Eukaryota</taxon>
        <taxon>Viridiplantae</taxon>
        <taxon>Streptophyta</taxon>
        <taxon>Embryophyta</taxon>
        <taxon>Tracheophyta</taxon>
        <taxon>Spermatophyta</taxon>
        <taxon>Magnoliopsida</taxon>
        <taxon>eudicotyledons</taxon>
        <taxon>Gunneridae</taxon>
        <taxon>Pentapetalae</taxon>
        <taxon>Caryophyllales</taxon>
        <taxon>Cactineae</taxon>
        <taxon>Cactaceae</taxon>
        <taxon>Cactoideae</taxon>
        <taxon>Echinocereeae</taxon>
        <taxon>Carnegiea</taxon>
    </lineage>
</organism>
<dbReference type="AlphaFoldDB" id="A0A9Q1GMZ1"/>
<reference evidence="1" key="1">
    <citation type="submission" date="2022-04" db="EMBL/GenBank/DDBJ databases">
        <title>Carnegiea gigantea Genome sequencing and assembly v2.</title>
        <authorList>
            <person name="Copetti D."/>
            <person name="Sanderson M.J."/>
            <person name="Burquez A."/>
            <person name="Wojciechowski M.F."/>
        </authorList>
    </citation>
    <scope>NUCLEOTIDE SEQUENCE</scope>
    <source>
        <strain evidence="1">SGP5-SGP5p</strain>
        <tissue evidence="1">Aerial part</tissue>
    </source>
</reference>
<keyword evidence="2" id="KW-1185">Reference proteome</keyword>
<evidence type="ECO:0000313" key="2">
    <source>
        <dbReference type="Proteomes" id="UP001153076"/>
    </source>
</evidence>
<dbReference type="Proteomes" id="UP001153076">
    <property type="component" value="Unassembled WGS sequence"/>
</dbReference>
<accession>A0A9Q1GMZ1</accession>